<gene>
    <name evidence="1" type="ORF">ADUPG1_001439</name>
</gene>
<protein>
    <submittedName>
        <fullName evidence="1">Uncharacterized protein</fullName>
    </submittedName>
</protein>
<organism evidence="1 2">
    <name type="scientific">Aduncisulcus paluster</name>
    <dbReference type="NCBI Taxonomy" id="2918883"/>
    <lineage>
        <taxon>Eukaryota</taxon>
        <taxon>Metamonada</taxon>
        <taxon>Carpediemonas-like organisms</taxon>
        <taxon>Aduncisulcus</taxon>
    </lineage>
</organism>
<sequence>LAVQNAESLHLGGKFAQSVSIGADPDDSGVVFEHLSYLVAAQALVSPEPEVAGSVLINVVYFKGSEQGLEFVLPAQYCIVTQATFIPRAILVDFESFLFALQEVQPYSRAYPYVSTEIFIYRPDLVMAEASGIF</sequence>
<evidence type="ECO:0000313" key="2">
    <source>
        <dbReference type="Proteomes" id="UP001057375"/>
    </source>
</evidence>
<accession>A0ABQ5KH44</accession>
<reference evidence="1" key="1">
    <citation type="submission" date="2022-03" db="EMBL/GenBank/DDBJ databases">
        <title>Draft genome sequence of Aduncisulcus paluster, a free-living microaerophilic Fornicata.</title>
        <authorList>
            <person name="Yuyama I."/>
            <person name="Kume K."/>
            <person name="Tamura T."/>
            <person name="Inagaki Y."/>
            <person name="Hashimoto T."/>
        </authorList>
    </citation>
    <scope>NUCLEOTIDE SEQUENCE</scope>
    <source>
        <strain evidence="1">NY0171</strain>
    </source>
</reference>
<dbReference type="Proteomes" id="UP001057375">
    <property type="component" value="Unassembled WGS sequence"/>
</dbReference>
<evidence type="ECO:0000313" key="1">
    <source>
        <dbReference type="EMBL" id="GKT30235.1"/>
    </source>
</evidence>
<proteinExistence type="predicted"/>
<feature type="non-terminal residue" evidence="1">
    <location>
        <position position="1"/>
    </location>
</feature>
<name>A0ABQ5KH44_9EUKA</name>
<keyword evidence="2" id="KW-1185">Reference proteome</keyword>
<comment type="caution">
    <text evidence="1">The sequence shown here is derived from an EMBL/GenBank/DDBJ whole genome shotgun (WGS) entry which is preliminary data.</text>
</comment>
<dbReference type="EMBL" id="BQXS01001186">
    <property type="protein sequence ID" value="GKT30235.1"/>
    <property type="molecule type" value="Genomic_DNA"/>
</dbReference>